<sequence length="245" mass="27418">MSSKMFSSHLLTRSLHSSCQFWKKFPQSLKGKSVAEQRWLVRQLNDPFVKEAKVKNYRCRSAFKLLEIHEKYKILQPGLRVIDCGAAPGAWSQVAVEKVNSDKADLEAPVGFVVGVDLLQITPLEGAQFLPNTDVTNSTTINKLCDLLPLQGADVILSDMAPNASGIKEMDHEKLISMCMSVLDLAHKVLQPGGTFLCKYWDGWQAPLLKAQLAKCFQHVKTVKPQASRQDSAEVFFLALRYKIK</sequence>
<dbReference type="InterPro" id="IPR015507">
    <property type="entry name" value="rRNA-MeTfrase_E"/>
</dbReference>
<dbReference type="OrthoDB" id="20105at2759"/>
<evidence type="ECO:0000256" key="8">
    <source>
        <dbReference type="ARBA" id="ARBA00023128"/>
    </source>
</evidence>
<keyword evidence="3" id="KW-0698">rRNA processing</keyword>
<evidence type="ECO:0000256" key="15">
    <source>
        <dbReference type="PIRSR" id="PIRSR005461-1"/>
    </source>
</evidence>
<feature type="domain" description="Ribosomal RNA methyltransferase FtsJ" evidence="16">
    <location>
        <begin position="57"/>
        <end position="242"/>
    </location>
</feature>
<evidence type="ECO:0000256" key="9">
    <source>
        <dbReference type="ARBA" id="ARBA00041184"/>
    </source>
</evidence>
<evidence type="ECO:0000256" key="3">
    <source>
        <dbReference type="ARBA" id="ARBA00022552"/>
    </source>
</evidence>
<dbReference type="SUPFAM" id="SSF53335">
    <property type="entry name" value="S-adenosyl-L-methionine-dependent methyltransferases"/>
    <property type="match status" value="1"/>
</dbReference>
<keyword evidence="5" id="KW-0808">Transferase</keyword>
<feature type="active site" description="Proton acceptor" evidence="15">
    <location>
        <position position="199"/>
    </location>
</feature>
<dbReference type="GeneID" id="114660915"/>
<dbReference type="InterPro" id="IPR050082">
    <property type="entry name" value="RNA_methyltr_RlmE"/>
</dbReference>
<keyword evidence="18" id="KW-1185">Reference proteome</keyword>
<keyword evidence="8" id="KW-0496">Mitochondrion</keyword>
<accession>A0A8C4SH86</accession>
<evidence type="ECO:0000256" key="6">
    <source>
        <dbReference type="ARBA" id="ARBA00022691"/>
    </source>
</evidence>
<dbReference type="AlphaFoldDB" id="A0A8C4SH86"/>
<evidence type="ECO:0000256" key="2">
    <source>
        <dbReference type="ARBA" id="ARBA00009258"/>
    </source>
</evidence>
<comment type="function">
    <text evidence="11">S-adenosyl-L-methionine-dependent 2'-O-ribose methyltransferase that catalyzes the formation of 2'-O-methyluridine at position 1369 (Um1369) in the 16S mitochondrial large subunit ribosomal RNA (mtLSU rRNA), a universally conserved modification in the peptidyl transferase domain of the mtLSU rRNA. This activity may require prior 2'-O-methylguanosine modification at position 1370 (Gm1370) by MRM3. Essential for late-stage assembly of mtLSU required for efficient translation of mitochondrial DNA encoded proteins; methyltransferase activity is not required for this function. Essential for mitochondrial respiratory function.</text>
</comment>
<reference evidence="17" key="2">
    <citation type="submission" date="2025-08" db="UniProtKB">
        <authorList>
            <consortium name="Ensembl"/>
        </authorList>
    </citation>
    <scope>IDENTIFICATION</scope>
</reference>
<evidence type="ECO:0000256" key="10">
    <source>
        <dbReference type="ARBA" id="ARBA00051808"/>
    </source>
</evidence>
<dbReference type="GO" id="GO:1902775">
    <property type="term" value="P:mitochondrial large ribosomal subunit assembly"/>
    <property type="evidence" value="ECO:0007669"/>
    <property type="project" value="UniProtKB-ARBA"/>
</dbReference>
<evidence type="ECO:0000313" key="18">
    <source>
        <dbReference type="Proteomes" id="UP000694620"/>
    </source>
</evidence>
<evidence type="ECO:0000313" key="17">
    <source>
        <dbReference type="Ensembl" id="ENSECRP00000016963.1"/>
    </source>
</evidence>
<comment type="catalytic activity">
    <reaction evidence="10">
        <text>uridine(1369) in 16S rRNA + S-adenosyl-L-methionine = 2'-O-methyluridine(1369) in 16S rRNA + S-adenosyl-L-homocysteine + H(+)</text>
        <dbReference type="Rhea" id="RHEA:47764"/>
        <dbReference type="Rhea" id="RHEA-COMP:11903"/>
        <dbReference type="Rhea" id="RHEA-COMP:11904"/>
        <dbReference type="ChEBI" id="CHEBI:15378"/>
        <dbReference type="ChEBI" id="CHEBI:57856"/>
        <dbReference type="ChEBI" id="CHEBI:59789"/>
        <dbReference type="ChEBI" id="CHEBI:65315"/>
        <dbReference type="ChEBI" id="CHEBI:74478"/>
    </reaction>
</comment>
<dbReference type="PANTHER" id="PTHR10920">
    <property type="entry name" value="RIBOSOMAL RNA METHYLTRANSFERASE"/>
    <property type="match status" value="1"/>
</dbReference>
<dbReference type="GeneTree" id="ENSGT00730000111241"/>
<dbReference type="HAMAP" id="MF_01547">
    <property type="entry name" value="RNA_methyltr_E"/>
    <property type="match status" value="1"/>
</dbReference>
<dbReference type="InterPro" id="IPR002877">
    <property type="entry name" value="RNA_MeTrfase_FtsJ_dom"/>
</dbReference>
<evidence type="ECO:0000256" key="7">
    <source>
        <dbReference type="ARBA" id="ARBA00022946"/>
    </source>
</evidence>
<proteinExistence type="inferred from homology"/>
<dbReference type="PANTHER" id="PTHR10920:SF18">
    <property type="entry name" value="RRNA METHYLTRANSFERASE 2, MITOCHONDRIAL"/>
    <property type="match status" value="1"/>
</dbReference>
<dbReference type="GO" id="GO:0005759">
    <property type="term" value="C:mitochondrial matrix"/>
    <property type="evidence" value="ECO:0007669"/>
    <property type="project" value="UniProtKB-ARBA"/>
</dbReference>
<dbReference type="PIRSF" id="PIRSF005461">
    <property type="entry name" value="23S_rRNA_mtase"/>
    <property type="match status" value="1"/>
</dbReference>
<name>A0A8C4SH86_ERPCA</name>
<keyword evidence="6 15" id="KW-0949">S-adenosyl-L-methionine</keyword>
<dbReference type="InterPro" id="IPR029063">
    <property type="entry name" value="SAM-dependent_MTases_sf"/>
</dbReference>
<evidence type="ECO:0000256" key="14">
    <source>
        <dbReference type="ARBA" id="ARBA00082868"/>
    </source>
</evidence>
<reference evidence="17" key="3">
    <citation type="submission" date="2025-09" db="UniProtKB">
        <authorList>
            <consortium name="Ensembl"/>
        </authorList>
    </citation>
    <scope>IDENTIFICATION</scope>
</reference>
<organism evidence="17 18">
    <name type="scientific">Erpetoichthys calabaricus</name>
    <name type="common">Rope fish</name>
    <name type="synonym">Calamoichthys calabaricus</name>
    <dbReference type="NCBI Taxonomy" id="27687"/>
    <lineage>
        <taxon>Eukaryota</taxon>
        <taxon>Metazoa</taxon>
        <taxon>Chordata</taxon>
        <taxon>Craniata</taxon>
        <taxon>Vertebrata</taxon>
        <taxon>Euteleostomi</taxon>
        <taxon>Actinopterygii</taxon>
        <taxon>Polypteriformes</taxon>
        <taxon>Polypteridae</taxon>
        <taxon>Erpetoichthys</taxon>
    </lineage>
</organism>
<dbReference type="Ensembl" id="ENSECRT00000017272.1">
    <property type="protein sequence ID" value="ENSECRP00000016963.1"/>
    <property type="gene ID" value="ENSECRG00000011267.1"/>
</dbReference>
<evidence type="ECO:0000256" key="1">
    <source>
        <dbReference type="ARBA" id="ARBA00004173"/>
    </source>
</evidence>
<gene>
    <name evidence="17" type="primary">MRM2</name>
    <name evidence="17" type="synonym">mrm2</name>
</gene>
<dbReference type="Gene3D" id="3.40.50.150">
    <property type="entry name" value="Vaccinia Virus protein VP39"/>
    <property type="match status" value="1"/>
</dbReference>
<dbReference type="Proteomes" id="UP000694620">
    <property type="component" value="Chromosome 11"/>
</dbReference>
<dbReference type="RefSeq" id="XP_028669756.1">
    <property type="nucleotide sequence ID" value="XM_028813923.2"/>
</dbReference>
<evidence type="ECO:0000256" key="11">
    <source>
        <dbReference type="ARBA" id="ARBA00058412"/>
    </source>
</evidence>
<dbReference type="GO" id="GO:0008650">
    <property type="term" value="F:rRNA (uridine-2'-O-)-methyltransferase activity"/>
    <property type="evidence" value="ECO:0007669"/>
    <property type="project" value="TreeGrafter"/>
</dbReference>
<reference evidence="17" key="1">
    <citation type="submission" date="2021-06" db="EMBL/GenBank/DDBJ databases">
        <authorList>
            <consortium name="Wellcome Sanger Institute Data Sharing"/>
        </authorList>
    </citation>
    <scope>NUCLEOTIDE SEQUENCE [LARGE SCALE GENOMIC DNA]</scope>
</reference>
<protein>
    <recommendedName>
        <fullName evidence="9">rRNA methyltransferase 2, mitochondrial</fullName>
    </recommendedName>
    <alternativeName>
        <fullName evidence="14">16S rRNA (uridine(1369)-2'-O)-methyltransferase</fullName>
    </alternativeName>
    <alternativeName>
        <fullName evidence="12">16S rRNA [Um1369] 2'-O-methyltransferase</fullName>
    </alternativeName>
    <alternativeName>
        <fullName evidence="13">Protein ftsJ homolog 2</fullName>
    </alternativeName>
</protein>
<evidence type="ECO:0000256" key="5">
    <source>
        <dbReference type="ARBA" id="ARBA00022679"/>
    </source>
</evidence>
<evidence type="ECO:0000256" key="13">
    <source>
        <dbReference type="ARBA" id="ARBA00080354"/>
    </source>
</evidence>
<dbReference type="FunFam" id="3.40.50.150:FF:000129">
    <property type="entry name" value="Mitochondrial rRNA methyltransferase 2"/>
    <property type="match status" value="1"/>
</dbReference>
<keyword evidence="4" id="KW-0489">Methyltransferase</keyword>
<dbReference type="Pfam" id="PF01728">
    <property type="entry name" value="FtsJ"/>
    <property type="match status" value="1"/>
</dbReference>
<keyword evidence="7" id="KW-0809">Transit peptide</keyword>
<comment type="similarity">
    <text evidence="2">Belongs to the class I-like SAM-binding methyltransferase superfamily. RNA methyltransferase RlmE family.</text>
</comment>
<comment type="subcellular location">
    <subcellularLocation>
        <location evidence="1">Mitochondrion</location>
    </subcellularLocation>
</comment>
<evidence type="ECO:0000259" key="16">
    <source>
        <dbReference type="Pfam" id="PF01728"/>
    </source>
</evidence>
<evidence type="ECO:0000256" key="12">
    <source>
        <dbReference type="ARBA" id="ARBA00076606"/>
    </source>
</evidence>
<evidence type="ECO:0000256" key="4">
    <source>
        <dbReference type="ARBA" id="ARBA00022603"/>
    </source>
</evidence>